<evidence type="ECO:0000256" key="4">
    <source>
        <dbReference type="ARBA" id="ARBA00013095"/>
    </source>
</evidence>
<evidence type="ECO:0000313" key="19">
    <source>
        <dbReference type="EMBL" id="KAJ7309961.1"/>
    </source>
</evidence>
<evidence type="ECO:0000256" key="17">
    <source>
        <dbReference type="RuleBase" id="RU361263"/>
    </source>
</evidence>
<keyword evidence="5 17" id="KW-0719">Serine esterase</keyword>
<dbReference type="InterPro" id="IPR011150">
    <property type="entry name" value="Cutinase_monf"/>
</dbReference>
<dbReference type="InterPro" id="IPR045093">
    <property type="entry name" value="Cullin"/>
</dbReference>
<evidence type="ECO:0000256" key="10">
    <source>
        <dbReference type="ARBA" id="ARBA00022843"/>
    </source>
</evidence>
<dbReference type="Gene3D" id="3.30.230.130">
    <property type="entry name" value="Cullin, Chain C, Domain 2"/>
    <property type="match status" value="1"/>
</dbReference>
<comment type="similarity">
    <text evidence="2 15 16">Belongs to the cullin family.</text>
</comment>
<dbReference type="InterPro" id="IPR019559">
    <property type="entry name" value="Cullin_neddylation_domain"/>
</dbReference>
<evidence type="ECO:0000256" key="7">
    <source>
        <dbReference type="ARBA" id="ARBA00022525"/>
    </source>
</evidence>
<comment type="similarity">
    <text evidence="3 17">Belongs to the cutinase family.</text>
</comment>
<feature type="active site" description="Proton donor/acceptor" evidence="13">
    <location>
        <position position="198"/>
    </location>
</feature>
<dbReference type="SUPFAM" id="SSF75632">
    <property type="entry name" value="Cullin homology domain"/>
    <property type="match status" value="1"/>
</dbReference>
<keyword evidence="9 17" id="KW-0378">Hydrolase</keyword>
<comment type="function">
    <text evidence="17">Catalyzes the hydrolysis of complex carboxylic polyesters found in the cell wall of plants. Degrades cutin, a macromolecule that forms the structure of the plant cuticle.</text>
</comment>
<dbReference type="FunFam" id="1.20.1310.10:FF:000002">
    <property type="entry name" value="cullin-3 isoform X1"/>
    <property type="match status" value="1"/>
</dbReference>
<protein>
    <recommendedName>
        <fullName evidence="4 17">Cutinase</fullName>
        <ecNumber evidence="4 17">3.1.1.74</ecNumber>
    </recommendedName>
</protein>
<evidence type="ECO:0000256" key="12">
    <source>
        <dbReference type="ARBA" id="ARBA00034045"/>
    </source>
</evidence>
<name>A0AAD6Z6D0_9AGAR</name>
<dbReference type="FunFam" id="1.10.10.10:FF:000014">
    <property type="entry name" value="Cullin 1"/>
    <property type="match status" value="1"/>
</dbReference>
<evidence type="ECO:0000256" key="11">
    <source>
        <dbReference type="ARBA" id="ARBA00023157"/>
    </source>
</evidence>
<evidence type="ECO:0000256" key="13">
    <source>
        <dbReference type="PIRSR" id="PIRSR611150-1"/>
    </source>
</evidence>
<dbReference type="Gene3D" id="1.10.10.10">
    <property type="entry name" value="Winged helix-like DNA-binding domain superfamily/Winged helix DNA-binding domain"/>
    <property type="match status" value="1"/>
</dbReference>
<proteinExistence type="inferred from homology"/>
<dbReference type="SMART" id="SM00884">
    <property type="entry name" value="Cullin_Nedd8"/>
    <property type="match status" value="1"/>
</dbReference>
<evidence type="ECO:0000256" key="5">
    <source>
        <dbReference type="ARBA" id="ARBA00022487"/>
    </source>
</evidence>
<accession>A0AAD6Z6D0</accession>
<dbReference type="SUPFAM" id="SSF74788">
    <property type="entry name" value="Cullin repeat-like"/>
    <property type="match status" value="1"/>
</dbReference>
<keyword evidence="11 14" id="KW-1015">Disulfide bond</keyword>
<dbReference type="SUPFAM" id="SSF46785">
    <property type="entry name" value="Winged helix' DNA-binding domain"/>
    <property type="match status" value="1"/>
</dbReference>
<dbReference type="Pfam" id="PF26557">
    <property type="entry name" value="Cullin_AB"/>
    <property type="match status" value="1"/>
</dbReference>
<keyword evidence="7 17" id="KW-0964">Secreted</keyword>
<dbReference type="GO" id="GO:0005576">
    <property type="term" value="C:extracellular region"/>
    <property type="evidence" value="ECO:0007669"/>
    <property type="project" value="UniProtKB-SubCell"/>
</dbReference>
<dbReference type="InterPro" id="IPR000675">
    <property type="entry name" value="Cutinase/axe"/>
</dbReference>
<feature type="disulfide bond" evidence="14">
    <location>
        <begin position="181"/>
        <end position="188"/>
    </location>
</feature>
<comment type="subcellular location">
    <subcellularLocation>
        <location evidence="1 17">Secreted</location>
    </subcellularLocation>
</comment>
<dbReference type="Pfam" id="PF10557">
    <property type="entry name" value="Cullin_Nedd8"/>
    <property type="match status" value="1"/>
</dbReference>
<evidence type="ECO:0000256" key="6">
    <source>
        <dbReference type="ARBA" id="ARBA00022499"/>
    </source>
</evidence>
<dbReference type="InterPro" id="IPR016158">
    <property type="entry name" value="Cullin_homology"/>
</dbReference>
<dbReference type="PANTHER" id="PTHR11932">
    <property type="entry name" value="CULLIN"/>
    <property type="match status" value="1"/>
</dbReference>
<dbReference type="SMART" id="SM00182">
    <property type="entry name" value="CULLIN"/>
    <property type="match status" value="1"/>
</dbReference>
<keyword evidence="20" id="KW-1185">Reference proteome</keyword>
<keyword evidence="8 17" id="KW-0732">Signal</keyword>
<evidence type="ECO:0000256" key="9">
    <source>
        <dbReference type="ARBA" id="ARBA00022801"/>
    </source>
</evidence>
<reference evidence="19" key="1">
    <citation type="submission" date="2023-03" db="EMBL/GenBank/DDBJ databases">
        <title>Massive genome expansion in bonnet fungi (Mycena s.s.) driven by repeated elements and novel gene families across ecological guilds.</title>
        <authorList>
            <consortium name="Lawrence Berkeley National Laboratory"/>
            <person name="Harder C.B."/>
            <person name="Miyauchi S."/>
            <person name="Viragh M."/>
            <person name="Kuo A."/>
            <person name="Thoen E."/>
            <person name="Andreopoulos B."/>
            <person name="Lu D."/>
            <person name="Skrede I."/>
            <person name="Drula E."/>
            <person name="Henrissat B."/>
            <person name="Morin E."/>
            <person name="Kohler A."/>
            <person name="Barry K."/>
            <person name="LaButti K."/>
            <person name="Morin E."/>
            <person name="Salamov A."/>
            <person name="Lipzen A."/>
            <person name="Mereny Z."/>
            <person name="Hegedus B."/>
            <person name="Baldrian P."/>
            <person name="Stursova M."/>
            <person name="Weitz H."/>
            <person name="Taylor A."/>
            <person name="Grigoriev I.V."/>
            <person name="Nagy L.G."/>
            <person name="Martin F."/>
            <person name="Kauserud H."/>
        </authorList>
    </citation>
    <scope>NUCLEOTIDE SEQUENCE</scope>
    <source>
        <strain evidence="19">CBHHK002</strain>
    </source>
</reference>
<dbReference type="InterPro" id="IPR036388">
    <property type="entry name" value="WH-like_DNA-bd_sf"/>
</dbReference>
<organism evidence="19 20">
    <name type="scientific">Mycena albidolilacea</name>
    <dbReference type="NCBI Taxonomy" id="1033008"/>
    <lineage>
        <taxon>Eukaryota</taxon>
        <taxon>Fungi</taxon>
        <taxon>Dikarya</taxon>
        <taxon>Basidiomycota</taxon>
        <taxon>Agaricomycotina</taxon>
        <taxon>Agaricomycetes</taxon>
        <taxon>Agaricomycetidae</taxon>
        <taxon>Agaricales</taxon>
        <taxon>Marasmiineae</taxon>
        <taxon>Mycenaceae</taxon>
        <taxon>Mycena</taxon>
    </lineage>
</organism>
<evidence type="ECO:0000256" key="3">
    <source>
        <dbReference type="ARBA" id="ARBA00007534"/>
    </source>
</evidence>
<keyword evidence="10" id="KW-0832">Ubl conjugation</keyword>
<evidence type="ECO:0000256" key="14">
    <source>
        <dbReference type="PIRSR" id="PIRSR611150-2"/>
    </source>
</evidence>
<comment type="catalytic activity">
    <reaction evidence="12 17">
        <text>cutin + H2O = cutin monomers.</text>
        <dbReference type="EC" id="3.1.1.74"/>
    </reaction>
</comment>
<dbReference type="GO" id="GO:0050525">
    <property type="term" value="F:cutinase activity"/>
    <property type="evidence" value="ECO:0007669"/>
    <property type="project" value="UniProtKB-UniRule"/>
</dbReference>
<dbReference type="Gene3D" id="4.10.1030.10">
    <property type="entry name" value="Ring Box Chain A, domain 5"/>
    <property type="match status" value="1"/>
</dbReference>
<sequence>MFSSLLAFVTLSLLAVAAPVAEERAANACTDVIVGPQPTPGFGIAADGLIEVIFARGTTETAPIGTIVGPPLQTALQAALGGKSLTFIGVDYPADIAGFLEGGDPAGSATMAQDITNAANSCPNAAIVTSGYSQGGQLVHNSAKLLSASVLSRINAAVIFGDPDDGEAVQGVSAANTDVICHVGDDICLHGDLILAAHLTYGMDTPAAAAFIASKVSGWWGKDSIGSYTSRLCPSLNEALLRYYAAEWDRYTTGANYLNRLFTYLNRYWVKRERDEGKKAVYQVYTLALAQWLQHLFTPLQPPITSAILRMVATQRDGAQIDQALVKKECLDVYKEQFEAPFFAATEAYYAAEAEAFLNAGGTEGSGNIPEYLKKAGGGCARSRRGWCGTCMRRRGRSWWGSVNPPLIIPYTFLVLILHQALLDFDADEDLQRVYALLACIPEGLGPLRKKFEAHIKAAGLGAVSALVDAQGGAGAATAADAKSTELDPKAYVDALLTVHEKNTATVARSFTAEACFAAALDKACREFVNRNAATGTSAARSPELLVKHADMDMLLRKSNKVAGDVDLEGALDRVMVLFKYLEDKDLFQTFYTTKLSKRLIHGVSASDEAEASMISKIKEACGFEYTNKLQRMFTDMSLSKDLTDSFKERMAQNHDDMDIAFSIMVLGTNCWPLAPPTHDFLLPPELLPTFERFTRYYQTKVRYLSSSHSPSCAPSPLILPLPFPPSPPMRTPYECRPTPLQHSGRKLTWLHNYSKNELRRNYMNQKYILMTLRLQPFLFSNVYDVGVPGGGAAAVQAQRHAVLQELQEATKISTEILEQVLALLVKAKVLVNEEKDQYDFKTRVNLNLPIKAEVKAESSDVFKAVDEDRKYVIQATIVRIMKARKTMKNQVLIQEVISQISQRFAPKIPDIKKAIEPLLEKEYIERVDGSKDTFAYVG</sequence>
<dbReference type="SMART" id="SM01110">
    <property type="entry name" value="Cutinase"/>
    <property type="match status" value="1"/>
</dbReference>
<evidence type="ECO:0000256" key="15">
    <source>
        <dbReference type="PROSITE-ProRule" id="PRU00330"/>
    </source>
</evidence>
<dbReference type="InterPro" id="IPR036317">
    <property type="entry name" value="Cullin_homology_sf"/>
</dbReference>
<feature type="chain" id="PRO_5041769763" description="Cutinase" evidence="17">
    <location>
        <begin position="18"/>
        <end position="939"/>
    </location>
</feature>
<dbReference type="Pfam" id="PF01083">
    <property type="entry name" value="Cutinase"/>
    <property type="match status" value="1"/>
</dbReference>
<dbReference type="InterPro" id="IPR036390">
    <property type="entry name" value="WH_DNA-bd_sf"/>
</dbReference>
<dbReference type="InterPro" id="IPR001373">
    <property type="entry name" value="Cullin_N"/>
</dbReference>
<feature type="domain" description="Cullin family profile" evidence="18">
    <location>
        <begin position="541"/>
        <end position="826"/>
    </location>
</feature>
<dbReference type="GO" id="GO:0031625">
    <property type="term" value="F:ubiquitin protein ligase binding"/>
    <property type="evidence" value="ECO:0007669"/>
    <property type="project" value="InterPro"/>
</dbReference>
<comment type="caution">
    <text evidence="19">The sequence shown here is derived from an EMBL/GenBank/DDBJ whole genome shotgun (WGS) entry which is preliminary data.</text>
</comment>
<dbReference type="InterPro" id="IPR016159">
    <property type="entry name" value="Cullin_repeat-like_dom_sf"/>
</dbReference>
<feature type="active site" description="Nucleophile" evidence="13">
    <location>
        <position position="133"/>
    </location>
</feature>
<dbReference type="InterPro" id="IPR029058">
    <property type="entry name" value="AB_hydrolase_fold"/>
</dbReference>
<dbReference type="Gene3D" id="1.20.1310.10">
    <property type="entry name" value="Cullin Repeats"/>
    <property type="match status" value="4"/>
</dbReference>
<dbReference type="PRINTS" id="PR00129">
    <property type="entry name" value="CUTINASE"/>
</dbReference>
<dbReference type="EMBL" id="JARIHO010000080">
    <property type="protein sequence ID" value="KAJ7309961.1"/>
    <property type="molecule type" value="Genomic_DNA"/>
</dbReference>
<dbReference type="PROSITE" id="PS50069">
    <property type="entry name" value="CULLIN_2"/>
    <property type="match status" value="1"/>
</dbReference>
<evidence type="ECO:0000256" key="1">
    <source>
        <dbReference type="ARBA" id="ARBA00004613"/>
    </source>
</evidence>
<dbReference type="SUPFAM" id="SSF53474">
    <property type="entry name" value="alpha/beta-Hydrolases"/>
    <property type="match status" value="1"/>
</dbReference>
<dbReference type="Gene3D" id="3.40.50.1820">
    <property type="entry name" value="alpha/beta hydrolase"/>
    <property type="match status" value="1"/>
</dbReference>
<keyword evidence="6" id="KW-1017">Isopeptide bond</keyword>
<dbReference type="Proteomes" id="UP001218218">
    <property type="component" value="Unassembled WGS sequence"/>
</dbReference>
<dbReference type="InterPro" id="IPR043580">
    <property type="entry name" value="CUTINASE_1"/>
</dbReference>
<gene>
    <name evidence="19" type="ORF">DFH08DRAFT_974564</name>
</gene>
<evidence type="ECO:0000256" key="16">
    <source>
        <dbReference type="RuleBase" id="RU003829"/>
    </source>
</evidence>
<dbReference type="Pfam" id="PF00888">
    <property type="entry name" value="Cullin"/>
    <property type="match status" value="1"/>
</dbReference>
<evidence type="ECO:0000256" key="2">
    <source>
        <dbReference type="ARBA" id="ARBA00006019"/>
    </source>
</evidence>
<feature type="active site" evidence="13">
    <location>
        <position position="185"/>
    </location>
</feature>
<dbReference type="GO" id="GO:0006511">
    <property type="term" value="P:ubiquitin-dependent protein catabolic process"/>
    <property type="evidence" value="ECO:0007669"/>
    <property type="project" value="InterPro"/>
</dbReference>
<dbReference type="EC" id="3.1.1.74" evidence="4 17"/>
<evidence type="ECO:0000256" key="8">
    <source>
        <dbReference type="ARBA" id="ARBA00022729"/>
    </source>
</evidence>
<evidence type="ECO:0000313" key="20">
    <source>
        <dbReference type="Proteomes" id="UP001218218"/>
    </source>
</evidence>
<dbReference type="InterPro" id="IPR059120">
    <property type="entry name" value="Cullin-like_AB"/>
</dbReference>
<dbReference type="PROSITE" id="PS00155">
    <property type="entry name" value="CUTINASE_1"/>
    <property type="match status" value="1"/>
</dbReference>
<feature type="signal peptide" evidence="17">
    <location>
        <begin position="1"/>
        <end position="17"/>
    </location>
</feature>
<dbReference type="AlphaFoldDB" id="A0AAD6Z6D0"/>
<evidence type="ECO:0000259" key="18">
    <source>
        <dbReference type="PROSITE" id="PS50069"/>
    </source>
</evidence>